<dbReference type="GO" id="GO:0004806">
    <property type="term" value="F:triacylglycerol lipase activity"/>
    <property type="evidence" value="ECO:0007669"/>
    <property type="project" value="TreeGrafter"/>
</dbReference>
<dbReference type="PANTHER" id="PTHR43433">
    <property type="entry name" value="HYDROLASE, ALPHA/BETA FOLD FAMILY PROTEIN"/>
    <property type="match status" value="1"/>
</dbReference>
<organism evidence="2 3">
    <name type="scientific">Sulfurisoma sediminicola</name>
    <dbReference type="NCBI Taxonomy" id="1381557"/>
    <lineage>
        <taxon>Bacteria</taxon>
        <taxon>Pseudomonadati</taxon>
        <taxon>Pseudomonadota</taxon>
        <taxon>Betaproteobacteria</taxon>
        <taxon>Nitrosomonadales</taxon>
        <taxon>Sterolibacteriaceae</taxon>
        <taxon>Sulfurisoma</taxon>
    </lineage>
</organism>
<dbReference type="SUPFAM" id="SSF53474">
    <property type="entry name" value="alpha/beta-Hydrolases"/>
    <property type="match status" value="1"/>
</dbReference>
<dbReference type="InterPro" id="IPR026968">
    <property type="entry name" value="PcaD/CatD"/>
</dbReference>
<dbReference type="Gene3D" id="3.40.50.1820">
    <property type="entry name" value="alpha/beta hydrolase"/>
    <property type="match status" value="1"/>
</dbReference>
<dbReference type="AlphaFoldDB" id="A0A497XKF7"/>
<sequence length="258" mass="27053">MKIKANGIDIHYEISGKGPLVTLSHSLASDLTMWDGLAAALAGRYTVLRYDTRGHGATDAPDGPYSFAQLVGDVAGLLDQLSIERTHFVGLSMGGMIAQHFALAHPGRMDKLVVASSSSRTPPEARAIWDERIAVARAQGMQAHVEATLGRWFTASWRASHPEVMARIGALITATPVAGYAGCGAAICDLDLTDKLAAVRAPTLVLVGADDPGTPPASSEAIARAIPGARLEIVPAASHLLNIEQAATFNRLVGDFLG</sequence>
<dbReference type="GO" id="GO:0042952">
    <property type="term" value="P:beta-ketoadipate pathway"/>
    <property type="evidence" value="ECO:0007669"/>
    <property type="project" value="InterPro"/>
</dbReference>
<reference evidence="2 3" key="1">
    <citation type="submission" date="2018-10" db="EMBL/GenBank/DDBJ databases">
        <title>Genomic Encyclopedia of Type Strains, Phase IV (KMG-IV): sequencing the most valuable type-strain genomes for metagenomic binning, comparative biology and taxonomic classification.</title>
        <authorList>
            <person name="Goeker M."/>
        </authorList>
    </citation>
    <scope>NUCLEOTIDE SEQUENCE [LARGE SCALE GENOMIC DNA]</scope>
    <source>
        <strain evidence="2 3">DSM 26916</strain>
    </source>
</reference>
<dbReference type="PRINTS" id="PR00111">
    <property type="entry name" value="ABHYDROLASE"/>
</dbReference>
<name>A0A497XKF7_9PROT</name>
<dbReference type="InterPro" id="IPR000073">
    <property type="entry name" value="AB_hydrolase_1"/>
</dbReference>
<keyword evidence="3" id="KW-1185">Reference proteome</keyword>
<dbReference type="Pfam" id="PF00561">
    <property type="entry name" value="Abhydrolase_1"/>
    <property type="match status" value="1"/>
</dbReference>
<evidence type="ECO:0000313" key="3">
    <source>
        <dbReference type="Proteomes" id="UP000268908"/>
    </source>
</evidence>
<dbReference type="InterPro" id="IPR029058">
    <property type="entry name" value="AB_hydrolase_fold"/>
</dbReference>
<dbReference type="RefSeq" id="WP_121239815.1">
    <property type="nucleotide sequence ID" value="NZ_BHVV01000001.1"/>
</dbReference>
<dbReference type="NCBIfam" id="TIGR02427">
    <property type="entry name" value="protocat_pcaD"/>
    <property type="match status" value="1"/>
</dbReference>
<comment type="caution">
    <text evidence="2">The sequence shown here is derived from an EMBL/GenBank/DDBJ whole genome shotgun (WGS) entry which is preliminary data.</text>
</comment>
<evidence type="ECO:0000259" key="1">
    <source>
        <dbReference type="Pfam" id="PF00561"/>
    </source>
</evidence>
<gene>
    <name evidence="2" type="ORF">DFR35_0410</name>
</gene>
<feature type="domain" description="AB hydrolase-1" evidence="1">
    <location>
        <begin position="20"/>
        <end position="244"/>
    </location>
</feature>
<dbReference type="InterPro" id="IPR050471">
    <property type="entry name" value="AB_hydrolase"/>
</dbReference>
<evidence type="ECO:0000313" key="2">
    <source>
        <dbReference type="EMBL" id="RLJ67860.1"/>
    </source>
</evidence>
<dbReference type="GO" id="GO:0047570">
    <property type="term" value="F:3-oxoadipate enol-lactonase activity"/>
    <property type="evidence" value="ECO:0007669"/>
    <property type="project" value="InterPro"/>
</dbReference>
<dbReference type="EMBL" id="RCCI01000004">
    <property type="protein sequence ID" value="RLJ67860.1"/>
    <property type="molecule type" value="Genomic_DNA"/>
</dbReference>
<accession>A0A497XKF7</accession>
<dbReference type="GO" id="GO:0046503">
    <property type="term" value="P:glycerolipid catabolic process"/>
    <property type="evidence" value="ECO:0007669"/>
    <property type="project" value="TreeGrafter"/>
</dbReference>
<protein>
    <submittedName>
        <fullName evidence="2">3-oxoadipate enol-lactonase</fullName>
    </submittedName>
</protein>
<dbReference type="PANTHER" id="PTHR43433:SF5">
    <property type="entry name" value="AB HYDROLASE-1 DOMAIN-CONTAINING PROTEIN"/>
    <property type="match status" value="1"/>
</dbReference>
<dbReference type="OrthoDB" id="9773293at2"/>
<dbReference type="Proteomes" id="UP000268908">
    <property type="component" value="Unassembled WGS sequence"/>
</dbReference>
<proteinExistence type="predicted"/>